<dbReference type="InterPro" id="IPR036737">
    <property type="entry name" value="OmpA-like_sf"/>
</dbReference>
<comment type="caution">
    <text evidence="11">The sequence shown here is derived from an EMBL/GenBank/DDBJ whole genome shotgun (WGS) entry which is preliminary data.</text>
</comment>
<dbReference type="EMBL" id="PZZN01000001">
    <property type="protein sequence ID" value="PTM47520.1"/>
    <property type="molecule type" value="Genomic_DNA"/>
</dbReference>
<comment type="function">
    <text evidence="8">Part of the Tol-Pal system, which plays a role in outer membrane invagination during cell division and is important for maintaining outer membrane integrity.</text>
</comment>
<gene>
    <name evidence="8" type="primary">pal</name>
    <name evidence="11" type="ORF">C8J24_0919</name>
</gene>
<evidence type="ECO:0000256" key="8">
    <source>
        <dbReference type="HAMAP-Rule" id="MF_02204"/>
    </source>
</evidence>
<sequence>MAKFTTTLLCATALIAVAGCAKKRPETLPPAPVDSSAGVDPSGGLANGGANGAIVPGSDADFRRSVQSNTVNFALDMYDIDPTARAILDSQAEWLARNPNVRITIEGHCDERGTREYNLALGDRRANSAKNYLAARGVSASRMTTISYGSERPVAQGSDDAAWAENRRAVTIVLN</sequence>
<evidence type="ECO:0000256" key="9">
    <source>
        <dbReference type="SAM" id="SignalP"/>
    </source>
</evidence>
<dbReference type="Gene3D" id="3.30.1330.60">
    <property type="entry name" value="OmpA-like domain"/>
    <property type="match status" value="1"/>
</dbReference>
<dbReference type="PROSITE" id="PS51257">
    <property type="entry name" value="PROKAR_LIPOPROTEIN"/>
    <property type="match status" value="1"/>
</dbReference>
<evidence type="ECO:0000313" key="11">
    <source>
        <dbReference type="EMBL" id="PTM47520.1"/>
    </source>
</evidence>
<keyword evidence="4 8" id="KW-0564">Palmitate</keyword>
<dbReference type="Pfam" id="PF00691">
    <property type="entry name" value="OmpA"/>
    <property type="match status" value="1"/>
</dbReference>
<dbReference type="GO" id="GO:0009279">
    <property type="term" value="C:cell outer membrane"/>
    <property type="evidence" value="ECO:0007669"/>
    <property type="project" value="UniProtKB-SubCell"/>
</dbReference>
<evidence type="ECO:0000256" key="2">
    <source>
        <dbReference type="ARBA" id="ARBA00022729"/>
    </source>
</evidence>
<reference evidence="11 12" key="1">
    <citation type="submission" date="2018-04" db="EMBL/GenBank/DDBJ databases">
        <title>Genomic Encyclopedia of Type Strains, Phase III (KMG-III): the genomes of soil and plant-associated and newly described type strains.</title>
        <authorList>
            <person name="Whitman W."/>
        </authorList>
    </citation>
    <scope>NUCLEOTIDE SEQUENCE [LARGE SCALE GENOMIC DNA]</scope>
    <source>
        <strain evidence="11 12">NW12</strain>
    </source>
</reference>
<dbReference type="Proteomes" id="UP000240996">
    <property type="component" value="Unassembled WGS sequence"/>
</dbReference>
<keyword evidence="2 8" id="KW-0732">Signal</keyword>
<dbReference type="InterPro" id="IPR014169">
    <property type="entry name" value="Pal_lipo_C"/>
</dbReference>
<dbReference type="InterPro" id="IPR039001">
    <property type="entry name" value="Pal"/>
</dbReference>
<dbReference type="HAMAP" id="MF_02204">
    <property type="entry name" value="Pal"/>
    <property type="match status" value="1"/>
</dbReference>
<dbReference type="NCBIfam" id="TIGR02802">
    <property type="entry name" value="Pal_lipo"/>
    <property type="match status" value="1"/>
</dbReference>
<keyword evidence="12" id="KW-1185">Reference proteome</keyword>
<dbReference type="PANTHER" id="PTHR30329">
    <property type="entry name" value="STATOR ELEMENT OF FLAGELLAR MOTOR COMPLEX"/>
    <property type="match status" value="1"/>
</dbReference>
<dbReference type="GO" id="GO:0051301">
    <property type="term" value="P:cell division"/>
    <property type="evidence" value="ECO:0007669"/>
    <property type="project" value="UniProtKB-UniRule"/>
</dbReference>
<keyword evidence="5 8" id="KW-0998">Cell outer membrane</keyword>
<dbReference type="InterPro" id="IPR006664">
    <property type="entry name" value="OMP_bac"/>
</dbReference>
<dbReference type="PANTHER" id="PTHR30329:SF21">
    <property type="entry name" value="LIPOPROTEIN YIAD-RELATED"/>
    <property type="match status" value="1"/>
</dbReference>
<accession>A0A2T4YUN0</accession>
<organism evidence="11 12">
    <name type="scientific">Sphingomonas aerolata</name>
    <dbReference type="NCBI Taxonomy" id="185951"/>
    <lineage>
        <taxon>Bacteria</taxon>
        <taxon>Pseudomonadati</taxon>
        <taxon>Pseudomonadota</taxon>
        <taxon>Alphaproteobacteria</taxon>
        <taxon>Sphingomonadales</taxon>
        <taxon>Sphingomonadaceae</taxon>
        <taxon>Sphingomonas</taxon>
    </lineage>
</organism>
<dbReference type="AlphaFoldDB" id="A0A2T4YUN0"/>
<dbReference type="PROSITE" id="PS51123">
    <property type="entry name" value="OMPA_2"/>
    <property type="match status" value="1"/>
</dbReference>
<evidence type="ECO:0000256" key="4">
    <source>
        <dbReference type="ARBA" id="ARBA00023139"/>
    </source>
</evidence>
<keyword evidence="1 8" id="KW-0132">Cell division</keyword>
<feature type="chain" id="PRO_5015712169" description="Peptidoglycan-associated lipoprotein" evidence="9">
    <location>
        <begin position="19"/>
        <end position="175"/>
    </location>
</feature>
<dbReference type="CDD" id="cd07185">
    <property type="entry name" value="OmpA_C-like"/>
    <property type="match status" value="1"/>
</dbReference>
<evidence type="ECO:0000259" key="10">
    <source>
        <dbReference type="PROSITE" id="PS51123"/>
    </source>
</evidence>
<keyword evidence="3 8" id="KW-0472">Membrane</keyword>
<evidence type="ECO:0000256" key="7">
    <source>
        <dbReference type="ARBA" id="ARBA00023306"/>
    </source>
</evidence>
<dbReference type="InterPro" id="IPR050330">
    <property type="entry name" value="Bact_OuterMem_StrucFunc"/>
</dbReference>
<feature type="signal peptide" evidence="9">
    <location>
        <begin position="1"/>
        <end position="18"/>
    </location>
</feature>
<evidence type="ECO:0000256" key="6">
    <source>
        <dbReference type="ARBA" id="ARBA00023288"/>
    </source>
</evidence>
<comment type="subcellular location">
    <subcellularLocation>
        <location evidence="8">Cell outer membrane</location>
        <topology evidence="8">Lipid-anchor</topology>
    </subcellularLocation>
</comment>
<keyword evidence="6 8" id="KW-0449">Lipoprotein</keyword>
<keyword evidence="7 8" id="KW-0131">Cell cycle</keyword>
<comment type="similarity">
    <text evidence="8">Belongs to the Pal lipoprotein family.</text>
</comment>
<feature type="domain" description="OmpA-like" evidence="10">
    <location>
        <begin position="60"/>
        <end position="175"/>
    </location>
</feature>
<dbReference type="PRINTS" id="PR01021">
    <property type="entry name" value="OMPADOMAIN"/>
</dbReference>
<protein>
    <recommendedName>
        <fullName evidence="8">Peptidoglycan-associated lipoprotein</fullName>
        <shortName evidence="8">PAL</shortName>
    </recommendedName>
</protein>
<comment type="subunit">
    <text evidence="8">The Tol-Pal system is composed of five core proteins: the inner membrane proteins TolA, TolQ and TolR, the periplasmic protein TolB and the outer membrane protein Pal. They form a network linking the inner and outer membranes and the peptidoglycan layer.</text>
</comment>
<dbReference type="InterPro" id="IPR006665">
    <property type="entry name" value="OmpA-like"/>
</dbReference>
<name>A0A2T4YUN0_9SPHN</name>
<dbReference type="RefSeq" id="WP_107930629.1">
    <property type="nucleotide sequence ID" value="NZ_PZZN01000001.1"/>
</dbReference>
<evidence type="ECO:0000256" key="5">
    <source>
        <dbReference type="ARBA" id="ARBA00023237"/>
    </source>
</evidence>
<proteinExistence type="inferred from homology"/>
<evidence type="ECO:0000313" key="12">
    <source>
        <dbReference type="Proteomes" id="UP000240996"/>
    </source>
</evidence>
<evidence type="ECO:0000256" key="1">
    <source>
        <dbReference type="ARBA" id="ARBA00022618"/>
    </source>
</evidence>
<evidence type="ECO:0000256" key="3">
    <source>
        <dbReference type="ARBA" id="ARBA00023136"/>
    </source>
</evidence>
<dbReference type="SUPFAM" id="SSF103088">
    <property type="entry name" value="OmpA-like"/>
    <property type="match status" value="1"/>
</dbReference>